<keyword evidence="4" id="KW-1185">Reference proteome</keyword>
<gene>
    <name evidence="3" type="ORF">SPPG_06619</name>
</gene>
<protein>
    <recommendedName>
        <fullName evidence="2">G protein gamma domain-containing protein</fullName>
    </recommendedName>
</protein>
<dbReference type="RefSeq" id="XP_016606259.1">
    <property type="nucleotide sequence ID" value="XM_016754819.1"/>
</dbReference>
<organism evidence="3 4">
    <name type="scientific">Spizellomyces punctatus (strain DAOM BR117)</name>
    <dbReference type="NCBI Taxonomy" id="645134"/>
    <lineage>
        <taxon>Eukaryota</taxon>
        <taxon>Fungi</taxon>
        <taxon>Fungi incertae sedis</taxon>
        <taxon>Chytridiomycota</taxon>
        <taxon>Chytridiomycota incertae sedis</taxon>
        <taxon>Chytridiomycetes</taxon>
        <taxon>Spizellomycetales</taxon>
        <taxon>Spizellomycetaceae</taxon>
        <taxon>Spizellomyces</taxon>
    </lineage>
</organism>
<dbReference type="InterPro" id="IPR015898">
    <property type="entry name" value="G-protein_gamma-like_dom"/>
</dbReference>
<evidence type="ECO:0000259" key="2">
    <source>
        <dbReference type="PROSITE" id="PS50058"/>
    </source>
</evidence>
<feature type="compositionally biased region" description="Pro residues" evidence="1">
    <location>
        <begin position="7"/>
        <end position="19"/>
    </location>
</feature>
<dbReference type="VEuPathDB" id="FungiDB:SPPG_06619"/>
<dbReference type="EMBL" id="KQ257461">
    <property type="protein sequence ID" value="KNC98219.1"/>
    <property type="molecule type" value="Genomic_DNA"/>
</dbReference>
<sequence>MFTLPHMLPPPKTPPPKTPTPVEQESRLVRLEKYLEKLQEQLALESVPVSEASSSLVKCSQSMLLHDPLIPSSYVEKIYPDEERPPNIYKDRSANLKRMCVQSCRVL</sequence>
<proteinExistence type="predicted"/>
<dbReference type="PROSITE" id="PS50058">
    <property type="entry name" value="G_PROTEIN_GAMMA"/>
    <property type="match status" value="1"/>
</dbReference>
<dbReference type="OrthoDB" id="19232at2759"/>
<feature type="region of interest" description="Disordered" evidence="1">
    <location>
        <begin position="1"/>
        <end position="25"/>
    </location>
</feature>
<dbReference type="InterPro" id="IPR036284">
    <property type="entry name" value="GGL_sf"/>
</dbReference>
<evidence type="ECO:0000313" key="3">
    <source>
        <dbReference type="EMBL" id="KNC98219.1"/>
    </source>
</evidence>
<name>A0A0L0HBH9_SPIPD</name>
<dbReference type="GO" id="GO:0007186">
    <property type="term" value="P:G protein-coupled receptor signaling pathway"/>
    <property type="evidence" value="ECO:0007669"/>
    <property type="project" value="InterPro"/>
</dbReference>
<evidence type="ECO:0000313" key="4">
    <source>
        <dbReference type="Proteomes" id="UP000053201"/>
    </source>
</evidence>
<dbReference type="InParanoid" id="A0A0L0HBH9"/>
<dbReference type="GeneID" id="27689910"/>
<accession>A0A0L0HBH9</accession>
<feature type="domain" description="G protein gamma" evidence="2">
    <location>
        <begin position="24"/>
        <end position="107"/>
    </location>
</feature>
<dbReference type="Proteomes" id="UP000053201">
    <property type="component" value="Unassembled WGS sequence"/>
</dbReference>
<dbReference type="Gene3D" id="4.10.260.10">
    <property type="entry name" value="Transducin (heterotrimeric G protein), gamma chain"/>
    <property type="match status" value="1"/>
</dbReference>
<evidence type="ECO:0000256" key="1">
    <source>
        <dbReference type="SAM" id="MobiDB-lite"/>
    </source>
</evidence>
<dbReference type="AlphaFoldDB" id="A0A0L0HBH9"/>
<dbReference type="SUPFAM" id="SSF48670">
    <property type="entry name" value="Transducin (heterotrimeric G protein), gamma chain"/>
    <property type="match status" value="1"/>
</dbReference>
<reference evidence="3 4" key="1">
    <citation type="submission" date="2009-08" db="EMBL/GenBank/DDBJ databases">
        <title>The Genome Sequence of Spizellomyces punctatus strain DAOM BR117.</title>
        <authorList>
            <consortium name="The Broad Institute Genome Sequencing Platform"/>
            <person name="Russ C."/>
            <person name="Cuomo C."/>
            <person name="Shea T."/>
            <person name="Young S.K."/>
            <person name="Zeng Q."/>
            <person name="Koehrsen M."/>
            <person name="Haas B."/>
            <person name="Borodovsky M."/>
            <person name="Guigo R."/>
            <person name="Alvarado L."/>
            <person name="Berlin A."/>
            <person name="Bochicchio J."/>
            <person name="Borenstein D."/>
            <person name="Chapman S."/>
            <person name="Chen Z."/>
            <person name="Engels R."/>
            <person name="Freedman E."/>
            <person name="Gellesch M."/>
            <person name="Goldberg J."/>
            <person name="Griggs A."/>
            <person name="Gujja S."/>
            <person name="Heiman D."/>
            <person name="Hepburn T."/>
            <person name="Howarth C."/>
            <person name="Jen D."/>
            <person name="Larson L."/>
            <person name="Lewis B."/>
            <person name="Mehta T."/>
            <person name="Park D."/>
            <person name="Pearson M."/>
            <person name="Roberts A."/>
            <person name="Saif S."/>
            <person name="Shenoy N."/>
            <person name="Sisk P."/>
            <person name="Stolte C."/>
            <person name="Sykes S."/>
            <person name="Thomson T."/>
            <person name="Walk T."/>
            <person name="White J."/>
            <person name="Yandava C."/>
            <person name="Burger G."/>
            <person name="Gray M.W."/>
            <person name="Holland P.W.H."/>
            <person name="King N."/>
            <person name="Lang F.B.F."/>
            <person name="Roger A.J."/>
            <person name="Ruiz-Trillo I."/>
            <person name="Lander E."/>
            <person name="Nusbaum C."/>
        </authorList>
    </citation>
    <scope>NUCLEOTIDE SEQUENCE [LARGE SCALE GENOMIC DNA]</scope>
    <source>
        <strain evidence="3 4">DAOM BR117</strain>
    </source>
</reference>